<organism evidence="4 5">
    <name type="scientific">Ophiobolus disseminans</name>
    <dbReference type="NCBI Taxonomy" id="1469910"/>
    <lineage>
        <taxon>Eukaryota</taxon>
        <taxon>Fungi</taxon>
        <taxon>Dikarya</taxon>
        <taxon>Ascomycota</taxon>
        <taxon>Pezizomycotina</taxon>
        <taxon>Dothideomycetes</taxon>
        <taxon>Pleosporomycetidae</taxon>
        <taxon>Pleosporales</taxon>
        <taxon>Pleosporineae</taxon>
        <taxon>Phaeosphaeriaceae</taxon>
        <taxon>Ophiobolus</taxon>
    </lineage>
</organism>
<protein>
    <recommendedName>
        <fullName evidence="6">AttH domain-containing protein</fullName>
    </recommendedName>
</protein>
<dbReference type="Pfam" id="PF24137">
    <property type="entry name" value="DA_N"/>
    <property type="match status" value="1"/>
</dbReference>
<gene>
    <name evidence="4" type="ORF">CC86DRAFT_456467</name>
</gene>
<evidence type="ECO:0008006" key="6">
    <source>
        <dbReference type="Google" id="ProtNLM"/>
    </source>
</evidence>
<keyword evidence="5" id="KW-1185">Reference proteome</keyword>
<feature type="signal peptide" evidence="1">
    <location>
        <begin position="1"/>
        <end position="20"/>
    </location>
</feature>
<evidence type="ECO:0000259" key="2">
    <source>
        <dbReference type="Pfam" id="PF24137"/>
    </source>
</evidence>
<keyword evidence="1" id="KW-0732">Signal</keyword>
<accession>A0A6A6ZVZ2</accession>
<feature type="domain" description="AsqO/PenF-like C-terminal" evidence="3">
    <location>
        <begin position="281"/>
        <end position="390"/>
    </location>
</feature>
<reference evidence="4" key="1">
    <citation type="journal article" date="2020" name="Stud. Mycol.">
        <title>101 Dothideomycetes genomes: a test case for predicting lifestyles and emergence of pathogens.</title>
        <authorList>
            <person name="Haridas S."/>
            <person name="Albert R."/>
            <person name="Binder M."/>
            <person name="Bloem J."/>
            <person name="Labutti K."/>
            <person name="Salamov A."/>
            <person name="Andreopoulos B."/>
            <person name="Baker S."/>
            <person name="Barry K."/>
            <person name="Bills G."/>
            <person name="Bluhm B."/>
            <person name="Cannon C."/>
            <person name="Castanera R."/>
            <person name="Culley D."/>
            <person name="Daum C."/>
            <person name="Ezra D."/>
            <person name="Gonzalez J."/>
            <person name="Henrissat B."/>
            <person name="Kuo A."/>
            <person name="Liang C."/>
            <person name="Lipzen A."/>
            <person name="Lutzoni F."/>
            <person name="Magnuson J."/>
            <person name="Mondo S."/>
            <person name="Nolan M."/>
            <person name="Ohm R."/>
            <person name="Pangilinan J."/>
            <person name="Park H.-J."/>
            <person name="Ramirez L."/>
            <person name="Alfaro M."/>
            <person name="Sun H."/>
            <person name="Tritt A."/>
            <person name="Yoshinaga Y."/>
            <person name="Zwiers L.-H."/>
            <person name="Turgeon B."/>
            <person name="Goodwin S."/>
            <person name="Spatafora J."/>
            <person name="Crous P."/>
            <person name="Grigoriev I."/>
        </authorList>
    </citation>
    <scope>NUCLEOTIDE SEQUENCE</scope>
    <source>
        <strain evidence="4">CBS 113818</strain>
    </source>
</reference>
<evidence type="ECO:0000313" key="5">
    <source>
        <dbReference type="Proteomes" id="UP000799424"/>
    </source>
</evidence>
<evidence type="ECO:0000313" key="4">
    <source>
        <dbReference type="EMBL" id="KAF2825231.1"/>
    </source>
</evidence>
<dbReference type="Pfam" id="PF25581">
    <property type="entry name" value="AsqO_C"/>
    <property type="match status" value="1"/>
</dbReference>
<name>A0A6A6ZVZ2_9PLEO</name>
<dbReference type="Proteomes" id="UP000799424">
    <property type="component" value="Unassembled WGS sequence"/>
</dbReference>
<sequence length="414" mass="44999">MHLLTAICAILGGLLVSAAGHCNLVPAPDQSHTYPNIPLKGESPGVVFNAAAGCDVGTWQFGRSHVFPRPDEHSFSVWSFHVVNPANANETILARFVMGTNDAYEYLGPGSGYLAILIDVQFADGHQYNSVIYGAHATVVTIDTFGWGTNSVWGATGWNSTRDGKHVDLFHNLGHPLGLSGSMVLKSIAPPRYPCSSNLTLPSSLEIVPCLGQTNQMPDASTTVDFTLIDANPSLTRHLKFANGVGFHEQTWSNAHLRAVAPTWRRGNARLHVIGDKTGANHSVVWWEGTGPNHRVHSTAYASMDGTIVKEGCDWNRESQLLKVEAHTWGTVVDIKVAEEMHLLLHIQKVSSAERRETGAKPLKYVRMTGTVKATLGAETKLEGVAWTEEGDFGPEPWKHEGKAFGNRVVLGEF</sequence>
<dbReference type="AlphaFoldDB" id="A0A6A6ZVZ2"/>
<evidence type="ECO:0000256" key="1">
    <source>
        <dbReference type="SAM" id="SignalP"/>
    </source>
</evidence>
<dbReference type="InterPro" id="IPR057722">
    <property type="entry name" value="AsqO/PenF-like_C"/>
</dbReference>
<dbReference type="EMBL" id="MU006228">
    <property type="protein sequence ID" value="KAF2825231.1"/>
    <property type="molecule type" value="Genomic_DNA"/>
</dbReference>
<proteinExistence type="predicted"/>
<dbReference type="InterPro" id="IPR056402">
    <property type="entry name" value="DA_N"/>
</dbReference>
<dbReference type="OrthoDB" id="3914164at2759"/>
<feature type="chain" id="PRO_5025616274" description="AttH domain-containing protein" evidence="1">
    <location>
        <begin position="21"/>
        <end position="414"/>
    </location>
</feature>
<evidence type="ECO:0000259" key="3">
    <source>
        <dbReference type="Pfam" id="PF25581"/>
    </source>
</evidence>
<feature type="domain" description="Diels-Alderase N-terminal" evidence="2">
    <location>
        <begin position="71"/>
        <end position="252"/>
    </location>
</feature>